<keyword evidence="3" id="KW-1185">Reference proteome</keyword>
<reference evidence="2" key="1">
    <citation type="journal article" date="2023" name="bioRxiv">
        <title>Improved chromosome-level genome assembly for marigold (Tagetes erecta).</title>
        <authorList>
            <person name="Jiang F."/>
            <person name="Yuan L."/>
            <person name="Wang S."/>
            <person name="Wang H."/>
            <person name="Xu D."/>
            <person name="Wang A."/>
            <person name="Fan W."/>
        </authorList>
    </citation>
    <scope>NUCLEOTIDE SEQUENCE</scope>
    <source>
        <strain evidence="2">WSJ</strain>
        <tissue evidence="2">Leaf</tissue>
    </source>
</reference>
<evidence type="ECO:0000256" key="1">
    <source>
        <dbReference type="SAM" id="Phobius"/>
    </source>
</evidence>
<name>A0AAD8JNY5_TARER</name>
<feature type="transmembrane region" description="Helical" evidence="1">
    <location>
        <begin position="12"/>
        <end position="29"/>
    </location>
</feature>
<keyword evidence="1" id="KW-1133">Transmembrane helix</keyword>
<evidence type="ECO:0000313" key="3">
    <source>
        <dbReference type="Proteomes" id="UP001229421"/>
    </source>
</evidence>
<gene>
    <name evidence="2" type="ORF">QVD17_39669</name>
</gene>
<comment type="caution">
    <text evidence="2">The sequence shown here is derived from an EMBL/GenBank/DDBJ whole genome shotgun (WGS) entry which is preliminary data.</text>
</comment>
<dbReference type="AlphaFoldDB" id="A0AAD8JNY5"/>
<protein>
    <submittedName>
        <fullName evidence="2">Uncharacterized protein</fullName>
    </submittedName>
</protein>
<sequence>MARIRNWYNQSKSATLIWFISLITFYAVFRMASKLSSSSTGHQSIDCSCYFSLFVFEAEIYAISLIFMHLIQKIGSENSIFDAFSLIWMHLVQKIVYSPSKPSSNLYANQLAPSTPTPLLVTITIIDRYIRNHHRSLHHLPETITATNATIELVSGEVRLGKQRVVNGTCGLRKEDIVTKIRRLHSSQLERNGEIYRLMDMKGHRYIDVGSGIDGVRFGDSQAEYKVTGIANRSVPRIVLPEQGFMIAQITQSHYGKGSSSSHRSDASFMGDLHCGLLEGISGRPFPGPPHGGQ</sequence>
<organism evidence="2 3">
    <name type="scientific">Tagetes erecta</name>
    <name type="common">African marigold</name>
    <dbReference type="NCBI Taxonomy" id="13708"/>
    <lineage>
        <taxon>Eukaryota</taxon>
        <taxon>Viridiplantae</taxon>
        <taxon>Streptophyta</taxon>
        <taxon>Embryophyta</taxon>
        <taxon>Tracheophyta</taxon>
        <taxon>Spermatophyta</taxon>
        <taxon>Magnoliopsida</taxon>
        <taxon>eudicotyledons</taxon>
        <taxon>Gunneridae</taxon>
        <taxon>Pentapetalae</taxon>
        <taxon>asterids</taxon>
        <taxon>campanulids</taxon>
        <taxon>Asterales</taxon>
        <taxon>Asteraceae</taxon>
        <taxon>Asteroideae</taxon>
        <taxon>Heliantheae alliance</taxon>
        <taxon>Tageteae</taxon>
        <taxon>Tagetes</taxon>
    </lineage>
</organism>
<feature type="transmembrane region" description="Helical" evidence="1">
    <location>
        <begin position="50"/>
        <end position="71"/>
    </location>
</feature>
<accession>A0AAD8JNY5</accession>
<keyword evidence="1" id="KW-0472">Membrane</keyword>
<keyword evidence="1" id="KW-0812">Transmembrane</keyword>
<proteinExistence type="predicted"/>
<dbReference type="EMBL" id="JAUHHV010000011">
    <property type="protein sequence ID" value="KAK1408039.1"/>
    <property type="molecule type" value="Genomic_DNA"/>
</dbReference>
<evidence type="ECO:0000313" key="2">
    <source>
        <dbReference type="EMBL" id="KAK1408039.1"/>
    </source>
</evidence>
<dbReference type="Proteomes" id="UP001229421">
    <property type="component" value="Unassembled WGS sequence"/>
</dbReference>